<dbReference type="InterPro" id="IPR007419">
    <property type="entry name" value="BFD-like_2Fe2S-bd_dom"/>
</dbReference>
<dbReference type="InterPro" id="IPR040890">
    <property type="entry name" value="Znf_CopZ"/>
</dbReference>
<dbReference type="Gene3D" id="2.20.25.270">
    <property type="match status" value="1"/>
</dbReference>
<dbReference type="Pfam" id="PF04324">
    <property type="entry name" value="Fer2_BFD"/>
    <property type="match status" value="1"/>
</dbReference>
<dbReference type="InterPro" id="IPR041854">
    <property type="entry name" value="BFD-like_2Fe2S-bd_dom_sf"/>
</dbReference>
<reference evidence="3 4" key="1">
    <citation type="journal article" date="2025" name="Anaerobe">
        <title>Description of Anaerococcus kampingiae sp. nov., Anaerococcus groningensis sp. nov., Anaerococcus martiniensis sp. nov., and Anaerococcus cruorum sp. nov., isolated from human clinical specimens.</title>
        <authorList>
            <person name="Boiten K.E."/>
            <person name="Meijer J."/>
            <person name="van Wezel E.M."/>
            <person name="Veloo A.C.M."/>
        </authorList>
    </citation>
    <scope>NUCLEOTIDE SEQUENCE [LARGE SCALE GENOMIC DNA]</scope>
    <source>
        <strain evidence="3 4">ENR1011</strain>
    </source>
</reference>
<dbReference type="RefSeq" id="WP_410024433.1">
    <property type="nucleotide sequence ID" value="NZ_JBGMEG010000009.1"/>
</dbReference>
<sequence length="160" mass="18389">MNQSCCGSIQKNIGTVEEKENCPKCYEIGEKVKNITVKHMVSENLMGKVVDEETYYLCMNEDCDVVYYNLNNERVFYKEEVKVPIWLKKNANPKYICYCNQVTEQQIINAVLDDGAKNIKDIIRLTGAMKNRKCEINNPLGKCCSPFIQETINKALNSKE</sequence>
<evidence type="ECO:0000259" key="2">
    <source>
        <dbReference type="Pfam" id="PF18423"/>
    </source>
</evidence>
<dbReference type="CDD" id="cd10141">
    <property type="entry name" value="CopZ-like_Fer2_BFD-like"/>
    <property type="match status" value="1"/>
</dbReference>
<keyword evidence="4" id="KW-1185">Reference proteome</keyword>
<dbReference type="NCBIfam" id="NF045877">
    <property type="entry name" value="CopZ_Nterm_CU"/>
    <property type="match status" value="1"/>
</dbReference>
<dbReference type="Gene3D" id="1.10.10.1100">
    <property type="entry name" value="BFD-like [2Fe-2S]-binding domain"/>
    <property type="match status" value="1"/>
</dbReference>
<name>A0ABW9N166_9FIRM</name>
<gene>
    <name evidence="3" type="ORF">AB9Q04_05480</name>
</gene>
<feature type="domain" description="BFD-like [2Fe-2S]-binding" evidence="1">
    <location>
        <begin position="95"/>
        <end position="131"/>
    </location>
</feature>
<dbReference type="Pfam" id="PF18423">
    <property type="entry name" value="zf_CopZ"/>
    <property type="match status" value="1"/>
</dbReference>
<accession>A0ABW9N166</accession>
<evidence type="ECO:0000259" key="1">
    <source>
        <dbReference type="Pfam" id="PF04324"/>
    </source>
</evidence>
<evidence type="ECO:0000313" key="4">
    <source>
        <dbReference type="Proteomes" id="UP001637993"/>
    </source>
</evidence>
<evidence type="ECO:0000313" key="3">
    <source>
        <dbReference type="EMBL" id="MFO3717805.1"/>
    </source>
</evidence>
<comment type="caution">
    <text evidence="3">The sequence shown here is derived from an EMBL/GenBank/DDBJ whole genome shotgun (WGS) entry which is preliminary data.</text>
</comment>
<proteinExistence type="predicted"/>
<feature type="domain" description="CopZ zinc binding" evidence="2">
    <location>
        <begin position="19"/>
        <end position="82"/>
    </location>
</feature>
<organism evidence="3 4">
    <name type="scientific">Anaerococcus groningensis</name>
    <dbReference type="NCBI Taxonomy" id="3115616"/>
    <lineage>
        <taxon>Bacteria</taxon>
        <taxon>Bacillati</taxon>
        <taxon>Bacillota</taxon>
        <taxon>Tissierellia</taxon>
        <taxon>Tissierellales</taxon>
        <taxon>Peptoniphilaceae</taxon>
        <taxon>Anaerococcus</taxon>
    </lineage>
</organism>
<protein>
    <submittedName>
        <fullName evidence="3">Csac_0668 family 2Fe-2S cluster-binding (Seleno)protein</fullName>
    </submittedName>
</protein>
<dbReference type="EMBL" id="JBGMEG010000009">
    <property type="protein sequence ID" value="MFO3717805.1"/>
    <property type="molecule type" value="Genomic_DNA"/>
</dbReference>
<dbReference type="Proteomes" id="UP001637993">
    <property type="component" value="Unassembled WGS sequence"/>
</dbReference>